<feature type="compositionally biased region" description="Basic and acidic residues" evidence="1">
    <location>
        <begin position="397"/>
        <end position="417"/>
    </location>
</feature>
<evidence type="ECO:0000313" key="2">
    <source>
        <dbReference type="EMBL" id="TFY56351.1"/>
    </source>
</evidence>
<feature type="region of interest" description="Disordered" evidence="1">
    <location>
        <begin position="250"/>
        <end position="292"/>
    </location>
</feature>
<feature type="region of interest" description="Disordered" evidence="1">
    <location>
        <begin position="370"/>
        <end position="417"/>
    </location>
</feature>
<dbReference type="OrthoDB" id="10674441at2759"/>
<gene>
    <name evidence="2" type="ORF">EVG20_g8959</name>
</gene>
<dbReference type="AlphaFoldDB" id="A0A4Y9Y4K7"/>
<accession>A0A4Y9Y4K7</accession>
<feature type="compositionally biased region" description="Low complexity" evidence="1">
    <location>
        <begin position="272"/>
        <end position="288"/>
    </location>
</feature>
<feature type="compositionally biased region" description="Polar residues" evidence="1">
    <location>
        <begin position="11"/>
        <end position="25"/>
    </location>
</feature>
<comment type="caution">
    <text evidence="2">The sequence shown here is derived from an EMBL/GenBank/DDBJ whole genome shotgun (WGS) entry which is preliminary data.</text>
</comment>
<name>A0A4Y9Y4K7_9AGAM</name>
<feature type="region of interest" description="Disordered" evidence="1">
    <location>
        <begin position="1"/>
        <end position="135"/>
    </location>
</feature>
<evidence type="ECO:0000256" key="1">
    <source>
        <dbReference type="SAM" id="MobiDB-lite"/>
    </source>
</evidence>
<evidence type="ECO:0000313" key="3">
    <source>
        <dbReference type="Proteomes" id="UP000298327"/>
    </source>
</evidence>
<organism evidence="2 3">
    <name type="scientific">Dentipellis fragilis</name>
    <dbReference type="NCBI Taxonomy" id="205917"/>
    <lineage>
        <taxon>Eukaryota</taxon>
        <taxon>Fungi</taxon>
        <taxon>Dikarya</taxon>
        <taxon>Basidiomycota</taxon>
        <taxon>Agaricomycotina</taxon>
        <taxon>Agaricomycetes</taxon>
        <taxon>Russulales</taxon>
        <taxon>Hericiaceae</taxon>
        <taxon>Dentipellis</taxon>
    </lineage>
</organism>
<feature type="compositionally biased region" description="Polar residues" evidence="1">
    <location>
        <begin position="370"/>
        <end position="384"/>
    </location>
</feature>
<feature type="compositionally biased region" description="Polar residues" evidence="1">
    <location>
        <begin position="65"/>
        <end position="85"/>
    </location>
</feature>
<feature type="region of interest" description="Disordered" evidence="1">
    <location>
        <begin position="550"/>
        <end position="626"/>
    </location>
</feature>
<reference evidence="2 3" key="1">
    <citation type="submission" date="2019-02" db="EMBL/GenBank/DDBJ databases">
        <title>Genome sequencing of the rare red list fungi Dentipellis fragilis.</title>
        <authorList>
            <person name="Buettner E."/>
            <person name="Kellner H."/>
        </authorList>
    </citation>
    <scope>NUCLEOTIDE SEQUENCE [LARGE SCALE GENOMIC DNA]</scope>
    <source>
        <strain evidence="2 3">DSM 105465</strain>
    </source>
</reference>
<proteinExistence type="predicted"/>
<dbReference type="Proteomes" id="UP000298327">
    <property type="component" value="Unassembled WGS sequence"/>
</dbReference>
<protein>
    <submittedName>
        <fullName evidence="2">Uncharacterized protein</fullName>
    </submittedName>
</protein>
<sequence>MESSSEKNARAASSASGMPQSQLDSFESFGVPNAPASGQAIYPPVDPFGYDWTGRQHHVARGTSHPAQQDDNQRLPYQQMPSVTSLARALPFRQDAPLKRREPQDEAQPMLSGDLFPDTTHDTNRNGMGSGSAASDDMLENLSQERPQQFMRSGAGSATTLLSHSSTDAPTSSFSPSLLDSVFAAPSFPSPTVELGLATATHTVSSFSLPTPDVASFLFSPTDTALWNLLSVKTASSLTSLVDSAVPSMPQSTILQPSHSGLQLPPPSPTNASLPLPLPWASSSQQPSKGHVDYSQQLSLNGLFSFLPSADYRPESTHSIPGVLNGFEMLAQDVISRGAQTPSQPVTDAPLSFPSIAMLQLATSVSRPSLVSIQSQKRQATTSPPREAEPTRNQPKCAKDDDVLARDPRPGHDGADERTDWLQVLYEEVREYVEISDMRKGPSEDDILKSVFDMIKAWQDHDQQRAHQIEGYKELVQQLQSELCQNGTVKEALALERDIATCEKAAALGEGKRKDSALEMAVRESEGMRKELRQAYVELRRTKDELGISRGKLETERRNSEMEKSELATTRSRLEATRSELETTRGKLQSKTEEARQVSEERDRKDHELRRVTDELQRYREQSSRP</sequence>
<keyword evidence="3" id="KW-1185">Reference proteome</keyword>
<dbReference type="EMBL" id="SEOQ01000835">
    <property type="protein sequence ID" value="TFY56351.1"/>
    <property type="molecule type" value="Genomic_DNA"/>
</dbReference>
<feature type="compositionally biased region" description="Polar residues" evidence="1">
    <location>
        <begin position="250"/>
        <end position="261"/>
    </location>
</feature>